<evidence type="ECO:0000259" key="6">
    <source>
        <dbReference type="PROSITE" id="PS50850"/>
    </source>
</evidence>
<feature type="transmembrane region" description="Helical" evidence="5">
    <location>
        <begin position="402"/>
        <end position="426"/>
    </location>
</feature>
<name>A0ABV6JVD7_9PROT</name>
<gene>
    <name evidence="7" type="ORF">ACFFGY_15575</name>
</gene>
<evidence type="ECO:0000313" key="8">
    <source>
        <dbReference type="Proteomes" id="UP001589865"/>
    </source>
</evidence>
<evidence type="ECO:0000313" key="7">
    <source>
        <dbReference type="EMBL" id="MFC0409672.1"/>
    </source>
</evidence>
<dbReference type="Gene3D" id="1.20.1250.20">
    <property type="entry name" value="MFS general substrate transporter like domains"/>
    <property type="match status" value="1"/>
</dbReference>
<keyword evidence="8" id="KW-1185">Reference proteome</keyword>
<evidence type="ECO:0000256" key="5">
    <source>
        <dbReference type="SAM" id="Phobius"/>
    </source>
</evidence>
<feature type="transmembrane region" description="Helical" evidence="5">
    <location>
        <begin position="321"/>
        <end position="348"/>
    </location>
</feature>
<dbReference type="PROSITE" id="PS00216">
    <property type="entry name" value="SUGAR_TRANSPORT_1"/>
    <property type="match status" value="1"/>
</dbReference>
<evidence type="ECO:0000256" key="3">
    <source>
        <dbReference type="ARBA" id="ARBA00022989"/>
    </source>
</evidence>
<feature type="transmembrane region" description="Helical" evidence="5">
    <location>
        <begin position="173"/>
        <end position="193"/>
    </location>
</feature>
<dbReference type="InterPro" id="IPR005829">
    <property type="entry name" value="Sugar_transporter_CS"/>
</dbReference>
<comment type="caution">
    <text evidence="7">The sequence shown here is derived from an EMBL/GenBank/DDBJ whole genome shotgun (WGS) entry which is preliminary data.</text>
</comment>
<dbReference type="PANTHER" id="PTHR23508:SF10">
    <property type="entry name" value="CARBOXYLIC ACID TRANSPORTER PROTEIN HOMOLOG"/>
    <property type="match status" value="1"/>
</dbReference>
<dbReference type="InterPro" id="IPR011701">
    <property type="entry name" value="MFS"/>
</dbReference>
<evidence type="ECO:0000256" key="1">
    <source>
        <dbReference type="ARBA" id="ARBA00004141"/>
    </source>
</evidence>
<dbReference type="Pfam" id="PF07690">
    <property type="entry name" value="MFS_1"/>
    <property type="match status" value="1"/>
</dbReference>
<feature type="transmembrane region" description="Helical" evidence="5">
    <location>
        <begin position="254"/>
        <end position="275"/>
    </location>
</feature>
<keyword evidence="3 5" id="KW-1133">Transmembrane helix</keyword>
<evidence type="ECO:0000256" key="4">
    <source>
        <dbReference type="ARBA" id="ARBA00023136"/>
    </source>
</evidence>
<feature type="transmembrane region" description="Helical" evidence="5">
    <location>
        <begin position="144"/>
        <end position="167"/>
    </location>
</feature>
<dbReference type="CDD" id="cd17365">
    <property type="entry name" value="MFS_PcaK_like"/>
    <property type="match status" value="1"/>
</dbReference>
<dbReference type="EMBL" id="JBHLUN010000010">
    <property type="protein sequence ID" value="MFC0409672.1"/>
    <property type="molecule type" value="Genomic_DNA"/>
</dbReference>
<dbReference type="InterPro" id="IPR036259">
    <property type="entry name" value="MFS_trans_sf"/>
</dbReference>
<sequence length="443" mass="45786">MDIKSFLDERPISAYQWFLVAMCFLVVMADGMDVAIMGFVTPSILAEWDISRAAFGIVVSAAPFGLVIGALVAGPSSDRFGRKKVLILSILIFGLLTLAAAYASSPTEMAVLRLLAGMGMGAAMPNASTLLAEYAPKRRRGLMITVMFTGFNLGSALIGFAAGAVIPDYGWRAVLLLGGVVPLLLVPVLALFLPESARLLALRGAPSAQIARVLGRVTGTRFSGDEQFVSDEPPLQNATPIGVLFSSGYAVRTVALWVTYFMGLLVIYLLTGWLPTIMKDNGLSITTAANVTALFQIGGTIGAIAVGWAMDRAKPAPVISLAYFLGGLCILAVSQMGVLSAALGALVFSAGFCMSGAQTGLNAFAPGCYPTAARATGVSWMLGMGRFGSIVGSSVGGALLGLGWGFGPIFSLLAATAVCAAIAVLLTRAGPTEPSSSREAAAH</sequence>
<feature type="transmembrane region" description="Helical" evidence="5">
    <location>
        <begin position="12"/>
        <end position="41"/>
    </location>
</feature>
<dbReference type="PROSITE" id="PS50850">
    <property type="entry name" value="MFS"/>
    <property type="match status" value="1"/>
</dbReference>
<feature type="transmembrane region" description="Helical" evidence="5">
    <location>
        <begin position="287"/>
        <end position="309"/>
    </location>
</feature>
<accession>A0ABV6JVD7</accession>
<reference evidence="7 8" key="1">
    <citation type="submission" date="2024-09" db="EMBL/GenBank/DDBJ databases">
        <authorList>
            <person name="Sun Q."/>
            <person name="Mori K."/>
        </authorList>
    </citation>
    <scope>NUCLEOTIDE SEQUENCE [LARGE SCALE GENOMIC DNA]</scope>
    <source>
        <strain evidence="7 8">TBRC 5777</strain>
    </source>
</reference>
<feature type="transmembrane region" description="Helical" evidence="5">
    <location>
        <begin position="53"/>
        <end position="73"/>
    </location>
</feature>
<dbReference type="PANTHER" id="PTHR23508">
    <property type="entry name" value="CARBOXYLIC ACID TRANSPORTER PROTEIN HOMOLOG"/>
    <property type="match status" value="1"/>
</dbReference>
<keyword evidence="2 5" id="KW-0812">Transmembrane</keyword>
<evidence type="ECO:0000256" key="2">
    <source>
        <dbReference type="ARBA" id="ARBA00022692"/>
    </source>
</evidence>
<proteinExistence type="predicted"/>
<comment type="subcellular location">
    <subcellularLocation>
        <location evidence="1">Membrane</location>
        <topology evidence="1">Multi-pass membrane protein</topology>
    </subcellularLocation>
</comment>
<feature type="transmembrane region" description="Helical" evidence="5">
    <location>
        <begin position="110"/>
        <end position="132"/>
    </location>
</feature>
<dbReference type="PROSITE" id="PS00217">
    <property type="entry name" value="SUGAR_TRANSPORT_2"/>
    <property type="match status" value="1"/>
</dbReference>
<dbReference type="RefSeq" id="WP_377045419.1">
    <property type="nucleotide sequence ID" value="NZ_JBHLUN010000010.1"/>
</dbReference>
<dbReference type="SUPFAM" id="SSF103473">
    <property type="entry name" value="MFS general substrate transporter"/>
    <property type="match status" value="1"/>
</dbReference>
<feature type="transmembrane region" description="Helical" evidence="5">
    <location>
        <begin position="85"/>
        <end position="104"/>
    </location>
</feature>
<feature type="domain" description="Major facilitator superfamily (MFS) profile" evidence="6">
    <location>
        <begin position="19"/>
        <end position="432"/>
    </location>
</feature>
<dbReference type="InterPro" id="IPR020846">
    <property type="entry name" value="MFS_dom"/>
</dbReference>
<keyword evidence="4 5" id="KW-0472">Membrane</keyword>
<organism evidence="7 8">
    <name type="scientific">Roseomonas elaeocarpi</name>
    <dbReference type="NCBI Taxonomy" id="907779"/>
    <lineage>
        <taxon>Bacteria</taxon>
        <taxon>Pseudomonadati</taxon>
        <taxon>Pseudomonadota</taxon>
        <taxon>Alphaproteobacteria</taxon>
        <taxon>Acetobacterales</taxon>
        <taxon>Roseomonadaceae</taxon>
        <taxon>Roseomonas</taxon>
    </lineage>
</organism>
<dbReference type="Proteomes" id="UP001589865">
    <property type="component" value="Unassembled WGS sequence"/>
</dbReference>
<protein>
    <submittedName>
        <fullName evidence="7">MFS transporter</fullName>
    </submittedName>
</protein>